<evidence type="ECO:0000256" key="16">
    <source>
        <dbReference type="SAM" id="SignalP"/>
    </source>
</evidence>
<keyword evidence="7" id="KW-0106">Calcium</keyword>
<dbReference type="Proteomes" id="UP001147695">
    <property type="component" value="Unassembled WGS sequence"/>
</dbReference>
<protein>
    <recommendedName>
        <fullName evidence="4">alpha-amylase</fullName>
        <ecNumber evidence="4">3.2.1.1</ecNumber>
    </recommendedName>
</protein>
<comment type="similarity">
    <text evidence="3">Belongs to the glycosyl hydrolase 13 family.</text>
</comment>
<dbReference type="SUPFAM" id="SSF51445">
    <property type="entry name" value="(Trans)glycosidases"/>
    <property type="match status" value="1"/>
</dbReference>
<feature type="binding site" evidence="15">
    <location>
        <position position="233"/>
    </location>
    <ligand>
        <name>substrate</name>
    </ligand>
</feature>
<feature type="binding site" evidence="15">
    <location>
        <position position="264"/>
    </location>
    <ligand>
        <name>substrate</name>
    </ligand>
</feature>
<keyword evidence="10" id="KW-0119">Carbohydrate metabolism</keyword>
<dbReference type="InterPro" id="IPR015340">
    <property type="entry name" value="A_amylase_C_dom"/>
</dbReference>
<organism evidence="18 19">
    <name type="scientific">Penicillium brevicompactum</name>
    <dbReference type="NCBI Taxonomy" id="5074"/>
    <lineage>
        <taxon>Eukaryota</taxon>
        <taxon>Fungi</taxon>
        <taxon>Dikarya</taxon>
        <taxon>Ascomycota</taxon>
        <taxon>Pezizomycotina</taxon>
        <taxon>Eurotiomycetes</taxon>
        <taxon>Eurotiomycetidae</taxon>
        <taxon>Eurotiales</taxon>
        <taxon>Aspergillaceae</taxon>
        <taxon>Penicillium</taxon>
    </lineage>
</organism>
<dbReference type="Gene3D" id="3.20.20.80">
    <property type="entry name" value="Glycosidases"/>
    <property type="match status" value="1"/>
</dbReference>
<dbReference type="Pfam" id="PF09260">
    <property type="entry name" value="A_amylase_dom_C"/>
    <property type="match status" value="1"/>
</dbReference>
<evidence type="ECO:0000256" key="15">
    <source>
        <dbReference type="PIRSR" id="PIRSR001024-5"/>
    </source>
</evidence>
<evidence type="ECO:0000256" key="11">
    <source>
        <dbReference type="ARBA" id="ARBA00023295"/>
    </source>
</evidence>
<dbReference type="InterPro" id="IPR013780">
    <property type="entry name" value="Glyco_hydro_b"/>
</dbReference>
<dbReference type="SMART" id="SM00642">
    <property type="entry name" value="Aamy"/>
    <property type="match status" value="1"/>
</dbReference>
<dbReference type="Gene3D" id="2.60.40.1180">
    <property type="entry name" value="Golgi alpha-mannosidase II"/>
    <property type="match status" value="1"/>
</dbReference>
<dbReference type="CDD" id="cd11319">
    <property type="entry name" value="AmyAc_euk_AmyA"/>
    <property type="match status" value="1"/>
</dbReference>
<accession>A0A9W9QEG4</accession>
<name>A0A9W9QEG4_PENBR</name>
<evidence type="ECO:0000256" key="12">
    <source>
        <dbReference type="PIRSR" id="PIRSR001024-1"/>
    </source>
</evidence>
<evidence type="ECO:0000256" key="2">
    <source>
        <dbReference type="ARBA" id="ARBA00001913"/>
    </source>
</evidence>
<evidence type="ECO:0000259" key="17">
    <source>
        <dbReference type="SMART" id="SM00642"/>
    </source>
</evidence>
<feature type="disulfide bond" evidence="14">
    <location>
        <begin position="468"/>
        <end position="503"/>
    </location>
</feature>
<sequence length="551" mass="60908">MMSSWSLRRWAGLCTLTGLIVSTSAAGVADWKSRAIYQTMTDRFARTDGSTTAPCNTTAGLFCGGTWRGTIDKLDYIQGMGFDALMISPIVENVEGRVEYGEAYHGYWSSNLDNINSHFGTHQDLLDLGAALRERGMYLMLDTVVNNMASITNGSSPATHIDYSKLTPFNNADYYHDYCKITDWDNMTNAQICQTGDNIVALPDLYTEHKEVQDALIKWAKKSIDTYSIDGLRIDAAKHVNAEFLPAFSKGLDNIFMTGEVLVGSIDTIADYQRNYIGSMPNYPVYYGIRDALLLGNTSQLALAVENSRISLPDVNAMTIFSENHDQPRVAGQVKDISIAKNVLVFTMLFDGIPLIYQGQEQHLDGKGTPKQREAIWLTKYNTDAVLYKLTATLNKIRKHAYILSRDYLELPTHTIYQDSSVLAFTKGVEGRQVVMVLSSQPSTSTYYTIRLPYSYNAGVELLDVLNCKNYTVDNNGLLEVDMDKGEPRVFFPTEYMDGSGLCGFGASNASLASIKTGKDITSYSSVGTKNLGSAALISFLAAVMSYVMIL</sequence>
<feature type="site" description="Transition state stabilizer" evidence="13">
    <location>
        <position position="326"/>
    </location>
</feature>
<evidence type="ECO:0000256" key="9">
    <source>
        <dbReference type="ARBA" id="ARBA00023180"/>
    </source>
</evidence>
<gene>
    <name evidence="18" type="ORF">N7452_006906</name>
</gene>
<evidence type="ECO:0000256" key="13">
    <source>
        <dbReference type="PIRSR" id="PIRSR001024-2"/>
    </source>
</evidence>
<feature type="binding site" evidence="15">
    <location>
        <position position="373"/>
    </location>
    <ligand>
        <name>substrate</name>
    </ligand>
</feature>
<feature type="binding site" evidence="15">
    <location>
        <position position="108"/>
    </location>
    <ligand>
        <name>substrate</name>
    </ligand>
</feature>
<keyword evidence="6" id="KW-0378">Hydrolase</keyword>
<dbReference type="FunFam" id="3.20.20.80:FF:000120">
    <property type="entry name" value="Alpha-amylase A"/>
    <property type="match status" value="1"/>
</dbReference>
<evidence type="ECO:0000313" key="18">
    <source>
        <dbReference type="EMBL" id="KAJ5334503.1"/>
    </source>
</evidence>
<dbReference type="EC" id="3.2.1.1" evidence="4"/>
<keyword evidence="11" id="KW-0326">Glycosidase</keyword>
<dbReference type="GO" id="GO:0004556">
    <property type="term" value="F:alpha-amylase activity"/>
    <property type="evidence" value="ECO:0007669"/>
    <property type="project" value="UniProtKB-EC"/>
</dbReference>
<feature type="active site" description="Proton donor" evidence="12">
    <location>
        <position position="260"/>
    </location>
</feature>
<dbReference type="GO" id="GO:0016052">
    <property type="term" value="P:carbohydrate catabolic process"/>
    <property type="evidence" value="ECO:0007669"/>
    <property type="project" value="InterPro"/>
</dbReference>
<keyword evidence="5" id="KW-0479">Metal-binding</keyword>
<reference evidence="18" key="2">
    <citation type="journal article" date="2023" name="IMA Fungus">
        <title>Comparative genomic study of the Penicillium genus elucidates a diverse pangenome and 15 lateral gene transfer events.</title>
        <authorList>
            <person name="Petersen C."/>
            <person name="Sorensen T."/>
            <person name="Nielsen M.R."/>
            <person name="Sondergaard T.E."/>
            <person name="Sorensen J.L."/>
            <person name="Fitzpatrick D.A."/>
            <person name="Frisvad J.C."/>
            <person name="Nielsen K.L."/>
        </authorList>
    </citation>
    <scope>NUCLEOTIDE SEQUENCE</scope>
    <source>
        <strain evidence="18">IBT 35673</strain>
    </source>
</reference>
<feature type="disulfide bond" evidence="14">
    <location>
        <begin position="179"/>
        <end position="193"/>
    </location>
</feature>
<evidence type="ECO:0000256" key="14">
    <source>
        <dbReference type="PIRSR" id="PIRSR001024-4"/>
    </source>
</evidence>
<dbReference type="EMBL" id="JAPZBQ010000004">
    <property type="protein sequence ID" value="KAJ5334503.1"/>
    <property type="molecule type" value="Genomic_DNA"/>
</dbReference>
<reference evidence="18" key="1">
    <citation type="submission" date="2022-12" db="EMBL/GenBank/DDBJ databases">
        <authorList>
            <person name="Petersen C."/>
        </authorList>
    </citation>
    <scope>NUCLEOTIDE SEQUENCE</scope>
    <source>
        <strain evidence="18">IBT 35673</strain>
    </source>
</reference>
<feature type="signal peptide" evidence="16">
    <location>
        <begin position="1"/>
        <end position="25"/>
    </location>
</feature>
<dbReference type="PIRSF" id="PIRSF001024">
    <property type="entry name" value="Alph-amyl_fung"/>
    <property type="match status" value="1"/>
</dbReference>
<dbReference type="PANTHER" id="PTHR10357">
    <property type="entry name" value="ALPHA-AMYLASE FAMILY MEMBER"/>
    <property type="match status" value="1"/>
</dbReference>
<evidence type="ECO:0000313" key="19">
    <source>
        <dbReference type="Proteomes" id="UP001147695"/>
    </source>
</evidence>
<dbReference type="InterPro" id="IPR013777">
    <property type="entry name" value="A-amylase-like"/>
</dbReference>
<feature type="chain" id="PRO_5040981838" description="alpha-amylase" evidence="16">
    <location>
        <begin position="26"/>
        <end position="551"/>
    </location>
</feature>
<evidence type="ECO:0000256" key="6">
    <source>
        <dbReference type="ARBA" id="ARBA00022801"/>
    </source>
</evidence>
<comment type="cofactor">
    <cofactor evidence="2">
        <name>Ca(2+)</name>
        <dbReference type="ChEBI" id="CHEBI:29108"/>
    </cofactor>
</comment>
<dbReference type="PANTHER" id="PTHR10357:SF220">
    <property type="entry name" value="ALPHA-AMYLASE"/>
    <property type="match status" value="1"/>
</dbReference>
<dbReference type="Pfam" id="PF00128">
    <property type="entry name" value="Alpha-amylase"/>
    <property type="match status" value="1"/>
</dbReference>
<dbReference type="InterPro" id="IPR017853">
    <property type="entry name" value="GH"/>
</dbReference>
<keyword evidence="8 14" id="KW-1015">Disulfide bond</keyword>
<evidence type="ECO:0000256" key="10">
    <source>
        <dbReference type="ARBA" id="ARBA00023277"/>
    </source>
</evidence>
<evidence type="ECO:0000256" key="1">
    <source>
        <dbReference type="ARBA" id="ARBA00000548"/>
    </source>
</evidence>
<evidence type="ECO:0000256" key="4">
    <source>
        <dbReference type="ARBA" id="ARBA00012595"/>
    </source>
</evidence>
<proteinExistence type="inferred from homology"/>
<evidence type="ECO:0000256" key="5">
    <source>
        <dbReference type="ARBA" id="ARBA00022723"/>
    </source>
</evidence>
<evidence type="ECO:0000256" key="8">
    <source>
        <dbReference type="ARBA" id="ARBA00023157"/>
    </source>
</evidence>
<dbReference type="AlphaFoldDB" id="A0A9W9QEG4"/>
<evidence type="ECO:0000256" key="3">
    <source>
        <dbReference type="ARBA" id="ARBA00008061"/>
    </source>
</evidence>
<keyword evidence="9" id="KW-0325">Glycoprotein</keyword>
<comment type="catalytic activity">
    <reaction evidence="1">
        <text>Endohydrolysis of (1-&gt;4)-alpha-D-glucosidic linkages in polysaccharides containing three or more (1-&gt;4)-alpha-linked D-glucose units.</text>
        <dbReference type="EC" id="3.2.1.1"/>
    </reaction>
</comment>
<feature type="active site" description="Nucleophile" evidence="12">
    <location>
        <position position="235"/>
    </location>
</feature>
<dbReference type="SUPFAM" id="SSF51011">
    <property type="entry name" value="Glycosyl hydrolase domain"/>
    <property type="match status" value="1"/>
</dbReference>
<dbReference type="InterPro" id="IPR006047">
    <property type="entry name" value="GH13_cat_dom"/>
</dbReference>
<feature type="disulfide bond" evidence="14">
    <location>
        <begin position="55"/>
        <end position="63"/>
    </location>
</feature>
<dbReference type="GO" id="GO:0005509">
    <property type="term" value="F:calcium ion binding"/>
    <property type="evidence" value="ECO:0007669"/>
    <property type="project" value="InterPro"/>
</dbReference>
<feature type="domain" description="Glycosyl hydrolase family 13 catalytic" evidence="17">
    <location>
        <begin position="38"/>
        <end position="398"/>
    </location>
</feature>
<evidence type="ECO:0000256" key="7">
    <source>
        <dbReference type="ARBA" id="ARBA00022837"/>
    </source>
</evidence>
<feature type="binding site" evidence="15">
    <location>
        <position position="326"/>
    </location>
    <ligand>
        <name>substrate</name>
    </ligand>
</feature>
<comment type="caution">
    <text evidence="18">The sequence shown here is derived from an EMBL/GenBank/DDBJ whole genome shotgun (WGS) entry which is preliminary data.</text>
</comment>
<keyword evidence="16" id="KW-0732">Signal</keyword>